<reference evidence="7" key="1">
    <citation type="submission" date="2020-02" db="EMBL/GenBank/DDBJ databases">
        <authorList>
            <person name="Palmer J.M."/>
        </authorList>
    </citation>
    <scope>NUCLEOTIDE SEQUENCE</scope>
    <source>
        <strain evidence="7">EPUS1.4</strain>
        <tissue evidence="7">Thallus</tissue>
    </source>
</reference>
<dbReference type="AlphaFoldDB" id="A0A8H7E5Y6"/>
<feature type="transmembrane region" description="Helical" evidence="5">
    <location>
        <begin position="103"/>
        <end position="119"/>
    </location>
</feature>
<dbReference type="Pfam" id="PF00083">
    <property type="entry name" value="Sugar_tr"/>
    <property type="match status" value="2"/>
</dbReference>
<feature type="transmembrane region" description="Helical" evidence="5">
    <location>
        <begin position="219"/>
        <end position="237"/>
    </location>
</feature>
<dbReference type="InterPro" id="IPR005829">
    <property type="entry name" value="Sugar_transporter_CS"/>
</dbReference>
<feature type="transmembrane region" description="Helical" evidence="5">
    <location>
        <begin position="70"/>
        <end position="91"/>
    </location>
</feature>
<dbReference type="GO" id="GO:0016020">
    <property type="term" value="C:membrane"/>
    <property type="evidence" value="ECO:0007669"/>
    <property type="project" value="UniProtKB-SubCell"/>
</dbReference>
<feature type="transmembrane region" description="Helical" evidence="5">
    <location>
        <begin position="475"/>
        <end position="495"/>
    </location>
</feature>
<evidence type="ECO:0000256" key="1">
    <source>
        <dbReference type="ARBA" id="ARBA00004141"/>
    </source>
</evidence>
<dbReference type="Gene3D" id="1.20.1250.20">
    <property type="entry name" value="MFS general substrate transporter like domains"/>
    <property type="match status" value="2"/>
</dbReference>
<evidence type="ECO:0000313" key="8">
    <source>
        <dbReference type="Proteomes" id="UP000606974"/>
    </source>
</evidence>
<feature type="transmembrane region" description="Helical" evidence="5">
    <location>
        <begin position="515"/>
        <end position="535"/>
    </location>
</feature>
<evidence type="ECO:0000256" key="5">
    <source>
        <dbReference type="SAM" id="Phobius"/>
    </source>
</evidence>
<protein>
    <recommendedName>
        <fullName evidence="6">Major facilitator superfamily (MFS) profile domain-containing protein</fullName>
    </recommendedName>
</protein>
<evidence type="ECO:0000256" key="2">
    <source>
        <dbReference type="ARBA" id="ARBA00022692"/>
    </source>
</evidence>
<dbReference type="InterPro" id="IPR005828">
    <property type="entry name" value="MFS_sugar_transport-like"/>
</dbReference>
<feature type="transmembrane region" description="Helical" evidence="5">
    <location>
        <begin position="316"/>
        <end position="334"/>
    </location>
</feature>
<proteinExistence type="predicted"/>
<dbReference type="InterPro" id="IPR020846">
    <property type="entry name" value="MFS_dom"/>
</dbReference>
<keyword evidence="2 5" id="KW-0812">Transmembrane</keyword>
<evidence type="ECO:0000256" key="4">
    <source>
        <dbReference type="ARBA" id="ARBA00023136"/>
    </source>
</evidence>
<dbReference type="SUPFAM" id="SSF103473">
    <property type="entry name" value="MFS general substrate transporter"/>
    <property type="match status" value="1"/>
</dbReference>
<feature type="transmembrane region" description="Helical" evidence="5">
    <location>
        <begin position="414"/>
        <end position="433"/>
    </location>
</feature>
<keyword evidence="4 5" id="KW-0472">Membrane</keyword>
<feature type="transmembrane region" description="Helical" evidence="5">
    <location>
        <begin position="383"/>
        <end position="402"/>
    </location>
</feature>
<feature type="domain" description="Major facilitator superfamily (MFS) profile" evidence="6">
    <location>
        <begin position="34"/>
        <end position="539"/>
    </location>
</feature>
<feature type="transmembrane region" description="Helical" evidence="5">
    <location>
        <begin position="131"/>
        <end position="152"/>
    </location>
</feature>
<dbReference type="PANTHER" id="PTHR24064">
    <property type="entry name" value="SOLUTE CARRIER FAMILY 22 MEMBER"/>
    <property type="match status" value="1"/>
</dbReference>
<organism evidence="7 8">
    <name type="scientific">Endocarpon pusillum</name>
    <dbReference type="NCBI Taxonomy" id="364733"/>
    <lineage>
        <taxon>Eukaryota</taxon>
        <taxon>Fungi</taxon>
        <taxon>Dikarya</taxon>
        <taxon>Ascomycota</taxon>
        <taxon>Pezizomycotina</taxon>
        <taxon>Eurotiomycetes</taxon>
        <taxon>Chaetothyriomycetidae</taxon>
        <taxon>Verrucariales</taxon>
        <taxon>Verrucariaceae</taxon>
        <taxon>Endocarpon</taxon>
    </lineage>
</organism>
<dbReference type="OrthoDB" id="433512at2759"/>
<feature type="transmembrane region" description="Helical" evidence="5">
    <location>
        <begin position="173"/>
        <end position="193"/>
    </location>
</feature>
<dbReference type="EMBL" id="JAACFV010000029">
    <property type="protein sequence ID" value="KAF7510567.1"/>
    <property type="molecule type" value="Genomic_DNA"/>
</dbReference>
<gene>
    <name evidence="7" type="ORF">GJ744_006413</name>
</gene>
<dbReference type="Proteomes" id="UP000606974">
    <property type="component" value="Unassembled WGS sequence"/>
</dbReference>
<evidence type="ECO:0000259" key="6">
    <source>
        <dbReference type="PROSITE" id="PS50850"/>
    </source>
</evidence>
<sequence length="583" mass="64841">MEERENARHINGTPKQRRIQILNTIDNYGFNWKVWAVAATGFFTDSYNLFATNVTLTTLSYIYWKDDKSTAHMSIINTVTLSGSIVGQLLFGFLADKFGRQKLYGIELIIVIFTTIGVAQSSDGVGGSMHIMRWLCAWRFLMGIGIGAEYPLSSIITAEWAPVRSRARMMASVFIMQPIGQLAALLVGLWVLVGLDRTYGLQNRGSNDYASTAPIIDTHWRYVTGAGAIPTLVALIFRLTIPESARYTLDVRGDLDKAERETETQFSLVEMDFEAGAEHFETNSIDGNDIEHEERTEQFSKADLYKYFIADGNWRYLAGTSTTWFVLDIAFYGLGMDNPRTLAKIWSSEPTSIPEDGIPSWAADARQAQGTIYNALYQNAQRSMLTVSIASIVGSLLMIKLIDYVPRKKMLAWSFLWLAVLLGATGVCFIKAFQTNLHGLTIAFYILCQLSFNLGANTLTFIIPAEIFATRYRCTCHGISAAAGKLGSVIIQVIIPTMSFGRKSIRDPDSNGLGWLLIIFAGVMASGALFAWAWIPDVQNTREGRSLELPSKKLEELAEGLPRALAEGQVIGFRRRIQGVIRK</sequence>
<evidence type="ECO:0000313" key="7">
    <source>
        <dbReference type="EMBL" id="KAF7510567.1"/>
    </source>
</evidence>
<feature type="transmembrane region" description="Helical" evidence="5">
    <location>
        <begin position="439"/>
        <end position="463"/>
    </location>
</feature>
<dbReference type="PROSITE" id="PS50850">
    <property type="entry name" value="MFS"/>
    <property type="match status" value="1"/>
</dbReference>
<name>A0A8H7E5Y6_9EURO</name>
<keyword evidence="3 5" id="KW-1133">Transmembrane helix</keyword>
<dbReference type="InterPro" id="IPR036259">
    <property type="entry name" value="MFS_trans_sf"/>
</dbReference>
<dbReference type="PROSITE" id="PS00217">
    <property type="entry name" value="SUGAR_TRANSPORT_2"/>
    <property type="match status" value="1"/>
</dbReference>
<evidence type="ECO:0000256" key="3">
    <source>
        <dbReference type="ARBA" id="ARBA00022989"/>
    </source>
</evidence>
<accession>A0A8H7E5Y6</accession>
<keyword evidence="8" id="KW-1185">Reference proteome</keyword>
<comment type="caution">
    <text evidence="7">The sequence shown here is derived from an EMBL/GenBank/DDBJ whole genome shotgun (WGS) entry which is preliminary data.</text>
</comment>
<comment type="subcellular location">
    <subcellularLocation>
        <location evidence="1">Membrane</location>
        <topology evidence="1">Multi-pass membrane protein</topology>
    </subcellularLocation>
</comment>
<dbReference type="GO" id="GO:0022857">
    <property type="term" value="F:transmembrane transporter activity"/>
    <property type="evidence" value="ECO:0007669"/>
    <property type="project" value="InterPro"/>
</dbReference>